<dbReference type="InterPro" id="IPR025665">
    <property type="entry name" value="Beta-barrel_OMP_2"/>
</dbReference>
<comment type="caution">
    <text evidence="3">The sequence shown here is derived from an EMBL/GenBank/DDBJ whole genome shotgun (WGS) entry which is preliminary data.</text>
</comment>
<evidence type="ECO:0000259" key="2">
    <source>
        <dbReference type="Pfam" id="PF13568"/>
    </source>
</evidence>
<proteinExistence type="predicted"/>
<sequence>MKKILFATLSLLITACLFAQDETAQSVQLRDTTEKTTLEVNKPAKKPKKKYNLSNRASDHFMVQLGYTNWANTPDSIPTRGFSRSVNVYFMFDFPFKSSPKLSAAIGLGVGSDHVFLDDVFADVKGRTSTMRFLDTANVSIKKTKVVTTYLEVPLELRYTANPENTDKSFKAAVGVKVGTMLRGGTRSRITTPTSYPNYLLKEANKQYFNTTRIVGTARVGYGHLSLFGTYQLTSVLKTGAGPQLRPYTIGITFSGL</sequence>
<dbReference type="Pfam" id="PF13568">
    <property type="entry name" value="OMP_b-brl_2"/>
    <property type="match status" value="1"/>
</dbReference>
<protein>
    <submittedName>
        <fullName evidence="3">Outer membrane beta-barrel protein</fullName>
    </submittedName>
</protein>
<keyword evidence="4" id="KW-1185">Reference proteome</keyword>
<evidence type="ECO:0000313" key="4">
    <source>
        <dbReference type="Proteomes" id="UP001357452"/>
    </source>
</evidence>
<feature type="chain" id="PRO_5045058256" evidence="1">
    <location>
        <begin position="20"/>
        <end position="257"/>
    </location>
</feature>
<keyword evidence="1" id="KW-0732">Signal</keyword>
<organism evidence="3 4">
    <name type="scientific">Niabella digestorum</name>
    <dbReference type="NCBI Taxonomy" id="3117701"/>
    <lineage>
        <taxon>Bacteria</taxon>
        <taxon>Pseudomonadati</taxon>
        <taxon>Bacteroidota</taxon>
        <taxon>Chitinophagia</taxon>
        <taxon>Chitinophagales</taxon>
        <taxon>Chitinophagaceae</taxon>
        <taxon>Niabella</taxon>
    </lineage>
</organism>
<dbReference type="Proteomes" id="UP001357452">
    <property type="component" value="Unassembled WGS sequence"/>
</dbReference>
<name>A0ABU7RH80_9BACT</name>
<feature type="domain" description="Outer membrane protein beta-barrel" evidence="2">
    <location>
        <begin position="70"/>
        <end position="211"/>
    </location>
</feature>
<feature type="signal peptide" evidence="1">
    <location>
        <begin position="1"/>
        <end position="19"/>
    </location>
</feature>
<dbReference type="PROSITE" id="PS51257">
    <property type="entry name" value="PROKAR_LIPOPROTEIN"/>
    <property type="match status" value="1"/>
</dbReference>
<reference evidence="3 4" key="1">
    <citation type="submission" date="2024-01" db="EMBL/GenBank/DDBJ databases">
        <title>Niabella digestum sp. nov., isolated from waste digestion system.</title>
        <authorList>
            <person name="Zhang L."/>
        </authorList>
    </citation>
    <scope>NUCLEOTIDE SEQUENCE [LARGE SCALE GENOMIC DNA]</scope>
    <source>
        <strain evidence="3 4">A18</strain>
    </source>
</reference>
<evidence type="ECO:0000313" key="3">
    <source>
        <dbReference type="EMBL" id="MEE6187348.1"/>
    </source>
</evidence>
<evidence type="ECO:0000256" key="1">
    <source>
        <dbReference type="SAM" id="SignalP"/>
    </source>
</evidence>
<dbReference type="EMBL" id="JAZGLY010000004">
    <property type="protein sequence ID" value="MEE6187348.1"/>
    <property type="molecule type" value="Genomic_DNA"/>
</dbReference>
<dbReference type="RefSeq" id="WP_330974757.1">
    <property type="nucleotide sequence ID" value="NZ_JAZGLY010000004.1"/>
</dbReference>
<accession>A0ABU7RH80</accession>
<gene>
    <name evidence="3" type="ORF">V2H41_08690</name>
</gene>